<dbReference type="RefSeq" id="WP_377263336.1">
    <property type="nucleotide sequence ID" value="NZ_JBHMAA010000019.1"/>
</dbReference>
<comment type="caution">
    <text evidence="7">The sequence shown here is derived from an EMBL/GenBank/DDBJ whole genome shotgun (WGS) entry which is preliminary data.</text>
</comment>
<evidence type="ECO:0000256" key="1">
    <source>
        <dbReference type="ARBA" id="ARBA00005417"/>
    </source>
</evidence>
<dbReference type="EMBL" id="JBHMAA010000019">
    <property type="protein sequence ID" value="MFB9950699.1"/>
    <property type="molecule type" value="Genomic_DNA"/>
</dbReference>
<sequence>MLEIRNLKGGYGSIDVLRGIDITVAKGEFVGILGHNGMGKSTLLKTIIGHLPAAGGTMTFEGRSIAALPPPARVHLGIGYVPQGRRIFPQLTVRENLTVAARATRRPAAIVDEIIAELPALERLSSRKGGALSGGEQQILALGRCLCTQPRLLLLDEPTEGVQPSIVEQMAATLARLHVSLGLSTILVEQNLDFIRALADRIAVLERGRITSEMSRAEAHDAHRLSALMGFATPSP</sequence>
<dbReference type="InterPro" id="IPR003439">
    <property type="entry name" value="ABC_transporter-like_ATP-bd"/>
</dbReference>
<dbReference type="InterPro" id="IPR052156">
    <property type="entry name" value="BCAA_Transport_ATP-bd_LivF"/>
</dbReference>
<evidence type="ECO:0000256" key="5">
    <source>
        <dbReference type="ARBA" id="ARBA00022970"/>
    </source>
</evidence>
<dbReference type="CDD" id="cd03224">
    <property type="entry name" value="ABC_TM1139_LivF_branched"/>
    <property type="match status" value="1"/>
</dbReference>
<dbReference type="PANTHER" id="PTHR43820">
    <property type="entry name" value="HIGH-AFFINITY BRANCHED-CHAIN AMINO ACID TRANSPORT ATP-BINDING PROTEIN LIVF"/>
    <property type="match status" value="1"/>
</dbReference>
<dbReference type="PANTHER" id="PTHR43820:SF5">
    <property type="entry name" value="HIGH-AFFINITY BRANCHED-CHAIN AMINO ACID TRANSPORT ATP-BINDING PROTEIN"/>
    <property type="match status" value="1"/>
</dbReference>
<keyword evidence="2" id="KW-0813">Transport</keyword>
<dbReference type="InterPro" id="IPR027417">
    <property type="entry name" value="P-loop_NTPase"/>
</dbReference>
<evidence type="ECO:0000313" key="7">
    <source>
        <dbReference type="EMBL" id="MFB9950699.1"/>
    </source>
</evidence>
<reference evidence="7 8" key="1">
    <citation type="submission" date="2024-09" db="EMBL/GenBank/DDBJ databases">
        <authorList>
            <person name="Sun Q."/>
            <person name="Mori K."/>
        </authorList>
    </citation>
    <scope>NUCLEOTIDE SEQUENCE [LARGE SCALE GENOMIC DNA]</scope>
    <source>
        <strain evidence="7 8">TBRC 4938</strain>
    </source>
</reference>
<organism evidence="7 8">
    <name type="scientific">Rhizobium puerariae</name>
    <dbReference type="NCBI Taxonomy" id="1585791"/>
    <lineage>
        <taxon>Bacteria</taxon>
        <taxon>Pseudomonadati</taxon>
        <taxon>Pseudomonadota</taxon>
        <taxon>Alphaproteobacteria</taxon>
        <taxon>Hyphomicrobiales</taxon>
        <taxon>Rhizobiaceae</taxon>
        <taxon>Rhizobium/Agrobacterium group</taxon>
        <taxon>Rhizobium</taxon>
    </lineage>
</organism>
<dbReference type="InterPro" id="IPR003593">
    <property type="entry name" value="AAA+_ATPase"/>
</dbReference>
<dbReference type="PROSITE" id="PS50893">
    <property type="entry name" value="ABC_TRANSPORTER_2"/>
    <property type="match status" value="1"/>
</dbReference>
<proteinExistence type="inferred from homology"/>
<evidence type="ECO:0000313" key="8">
    <source>
        <dbReference type="Proteomes" id="UP001589692"/>
    </source>
</evidence>
<dbReference type="GO" id="GO:0005524">
    <property type="term" value="F:ATP binding"/>
    <property type="evidence" value="ECO:0007669"/>
    <property type="project" value="UniProtKB-KW"/>
</dbReference>
<evidence type="ECO:0000259" key="6">
    <source>
        <dbReference type="PROSITE" id="PS50893"/>
    </source>
</evidence>
<accession>A0ABV6AJ90</accession>
<evidence type="ECO:0000256" key="4">
    <source>
        <dbReference type="ARBA" id="ARBA00022840"/>
    </source>
</evidence>
<evidence type="ECO:0000256" key="3">
    <source>
        <dbReference type="ARBA" id="ARBA00022741"/>
    </source>
</evidence>
<dbReference type="Gene3D" id="3.40.50.300">
    <property type="entry name" value="P-loop containing nucleotide triphosphate hydrolases"/>
    <property type="match status" value="1"/>
</dbReference>
<keyword evidence="4 7" id="KW-0067">ATP-binding</keyword>
<evidence type="ECO:0000256" key="2">
    <source>
        <dbReference type="ARBA" id="ARBA00022448"/>
    </source>
</evidence>
<gene>
    <name evidence="7" type="ORF">ACFFP0_17740</name>
</gene>
<feature type="domain" description="ABC transporter" evidence="6">
    <location>
        <begin position="2"/>
        <end position="232"/>
    </location>
</feature>
<dbReference type="Proteomes" id="UP001589692">
    <property type="component" value="Unassembled WGS sequence"/>
</dbReference>
<comment type="similarity">
    <text evidence="1">Belongs to the ABC transporter superfamily.</text>
</comment>
<keyword evidence="5" id="KW-0029">Amino-acid transport</keyword>
<protein>
    <submittedName>
        <fullName evidence="7">ABC transporter ATP-binding protein</fullName>
    </submittedName>
</protein>
<name>A0ABV6AJ90_9HYPH</name>
<dbReference type="SUPFAM" id="SSF52540">
    <property type="entry name" value="P-loop containing nucleoside triphosphate hydrolases"/>
    <property type="match status" value="1"/>
</dbReference>
<dbReference type="Pfam" id="PF00005">
    <property type="entry name" value="ABC_tran"/>
    <property type="match status" value="1"/>
</dbReference>
<keyword evidence="8" id="KW-1185">Reference proteome</keyword>
<dbReference type="SMART" id="SM00382">
    <property type="entry name" value="AAA"/>
    <property type="match status" value="1"/>
</dbReference>
<keyword evidence="3" id="KW-0547">Nucleotide-binding</keyword>